<gene>
    <name evidence="1" type="ORF">ACFONA_03085</name>
</gene>
<name>A0ABV7SQD7_9SPHN</name>
<evidence type="ECO:0000313" key="2">
    <source>
        <dbReference type="Proteomes" id="UP001595713"/>
    </source>
</evidence>
<accession>A0ABV7SQD7</accession>
<organism evidence="1 2">
    <name type="scientific">Sphingomonas hylomeconis</name>
    <dbReference type="NCBI Taxonomy" id="1395958"/>
    <lineage>
        <taxon>Bacteria</taxon>
        <taxon>Pseudomonadati</taxon>
        <taxon>Pseudomonadota</taxon>
        <taxon>Alphaproteobacteria</taxon>
        <taxon>Sphingomonadales</taxon>
        <taxon>Sphingomonadaceae</taxon>
        <taxon>Sphingomonas</taxon>
    </lineage>
</organism>
<dbReference type="RefSeq" id="WP_261295908.1">
    <property type="nucleotide sequence ID" value="NZ_JANQBK010000023.1"/>
</dbReference>
<comment type="caution">
    <text evidence="1">The sequence shown here is derived from an EMBL/GenBank/DDBJ whole genome shotgun (WGS) entry which is preliminary data.</text>
</comment>
<sequence>MKKLDAHGLQSELQEQGYYEDHWYIDGVVGPYMLRAYMKKADGMTPRKPSLMAARTIFEMDISDAAKLDLAKLVNERGEWHFEPEEMVARAFAAKVKS</sequence>
<evidence type="ECO:0000313" key="1">
    <source>
        <dbReference type="EMBL" id="MFC3579138.1"/>
    </source>
</evidence>
<protein>
    <submittedName>
        <fullName evidence="1">Uncharacterized protein</fullName>
    </submittedName>
</protein>
<keyword evidence="2" id="KW-1185">Reference proteome</keyword>
<dbReference type="EMBL" id="JBHRXP010000001">
    <property type="protein sequence ID" value="MFC3579138.1"/>
    <property type="molecule type" value="Genomic_DNA"/>
</dbReference>
<reference evidence="2" key="1">
    <citation type="journal article" date="2019" name="Int. J. Syst. Evol. Microbiol.">
        <title>The Global Catalogue of Microorganisms (GCM) 10K type strain sequencing project: providing services to taxonomists for standard genome sequencing and annotation.</title>
        <authorList>
            <consortium name="The Broad Institute Genomics Platform"/>
            <consortium name="The Broad Institute Genome Sequencing Center for Infectious Disease"/>
            <person name="Wu L."/>
            <person name="Ma J."/>
        </authorList>
    </citation>
    <scope>NUCLEOTIDE SEQUENCE [LARGE SCALE GENOMIC DNA]</scope>
    <source>
        <strain evidence="2">KCTC 42739</strain>
    </source>
</reference>
<dbReference type="Proteomes" id="UP001595713">
    <property type="component" value="Unassembled WGS sequence"/>
</dbReference>
<proteinExistence type="predicted"/>